<organism evidence="2">
    <name type="scientific">Rhizophora mucronata</name>
    <name type="common">Asiatic mangrove</name>
    <dbReference type="NCBI Taxonomy" id="61149"/>
    <lineage>
        <taxon>Eukaryota</taxon>
        <taxon>Viridiplantae</taxon>
        <taxon>Streptophyta</taxon>
        <taxon>Embryophyta</taxon>
        <taxon>Tracheophyta</taxon>
        <taxon>Spermatophyta</taxon>
        <taxon>Magnoliopsida</taxon>
        <taxon>eudicotyledons</taxon>
        <taxon>Gunneridae</taxon>
        <taxon>Pentapetalae</taxon>
        <taxon>rosids</taxon>
        <taxon>fabids</taxon>
        <taxon>Malpighiales</taxon>
        <taxon>Rhizophoraceae</taxon>
        <taxon>Rhizophora</taxon>
    </lineage>
</organism>
<dbReference type="AlphaFoldDB" id="A0A2P2ISR8"/>
<evidence type="ECO:0000256" key="1">
    <source>
        <dbReference type="SAM" id="SignalP"/>
    </source>
</evidence>
<sequence length="77" mass="9363">MIFPLFSINAICLVLFSCDLWSYKHSFKISWNVERNFHDFFSIFPFRHNYKINFFPLPEILTVRFLFPSDAFILCIF</sequence>
<reference evidence="2" key="1">
    <citation type="submission" date="2018-02" db="EMBL/GenBank/DDBJ databases">
        <title>Rhizophora mucronata_Transcriptome.</title>
        <authorList>
            <person name="Meera S.P."/>
            <person name="Sreeshan A."/>
            <person name="Augustine A."/>
        </authorList>
    </citation>
    <scope>NUCLEOTIDE SEQUENCE</scope>
    <source>
        <tissue evidence="2">Leaf</tissue>
    </source>
</reference>
<dbReference type="EMBL" id="GGEC01003754">
    <property type="protein sequence ID" value="MBW84237.1"/>
    <property type="molecule type" value="Transcribed_RNA"/>
</dbReference>
<feature type="chain" id="PRO_5015180721" description="Secreted protein" evidence="1">
    <location>
        <begin position="27"/>
        <end position="77"/>
    </location>
</feature>
<feature type="signal peptide" evidence="1">
    <location>
        <begin position="1"/>
        <end position="26"/>
    </location>
</feature>
<proteinExistence type="predicted"/>
<evidence type="ECO:0000313" key="2">
    <source>
        <dbReference type="EMBL" id="MBW84237.1"/>
    </source>
</evidence>
<evidence type="ECO:0008006" key="3">
    <source>
        <dbReference type="Google" id="ProtNLM"/>
    </source>
</evidence>
<name>A0A2P2ISR8_RHIMU</name>
<keyword evidence="1" id="KW-0732">Signal</keyword>
<protein>
    <recommendedName>
        <fullName evidence="3">Secreted protein</fullName>
    </recommendedName>
</protein>
<accession>A0A2P2ISR8</accession>